<sequence>MSECRIEDKSPAYIAFASLRDVDKAIKDSNYVPPFYRIALIGLDTISDILESRNQVYEGLEAMAICGNTYYFSIETNTPSDSCYIIKGELIDSTILLNTQLFLAIAKPKDENGKHIYNTGFESMEIKDGNVYAFFEYNYFNNGNYVVMADLSLDAASLQRIPIEKIPFRITDVSWDKKANCYWGINYFYQGGGGDTIYRVPENDPNYSFMHAPYVTSSDAFKGNKDSLQKAYHSYAKANIRSYCRIVQIKEKDNRFTFKSFADLPFQYWAYNWEGLARYKKGFFLMNDKYTPKRPYFSDLLFLEK</sequence>
<name>A0A2W5EIB1_9SPHI</name>
<gene>
    <name evidence="1" type="ORF">DI598_17120</name>
</gene>
<evidence type="ECO:0000313" key="2">
    <source>
        <dbReference type="Proteomes" id="UP000249645"/>
    </source>
</evidence>
<evidence type="ECO:0000313" key="1">
    <source>
        <dbReference type="EMBL" id="PZP42273.1"/>
    </source>
</evidence>
<dbReference type="Proteomes" id="UP000249645">
    <property type="component" value="Unassembled WGS sequence"/>
</dbReference>
<comment type="caution">
    <text evidence="1">The sequence shown here is derived from an EMBL/GenBank/DDBJ whole genome shotgun (WGS) entry which is preliminary data.</text>
</comment>
<dbReference type="AlphaFoldDB" id="A0A2W5EIB1"/>
<dbReference type="EMBL" id="QFOI01000443">
    <property type="protein sequence ID" value="PZP42273.1"/>
    <property type="molecule type" value="Genomic_DNA"/>
</dbReference>
<organism evidence="1 2">
    <name type="scientific">Pseudopedobacter saltans</name>
    <dbReference type="NCBI Taxonomy" id="151895"/>
    <lineage>
        <taxon>Bacteria</taxon>
        <taxon>Pseudomonadati</taxon>
        <taxon>Bacteroidota</taxon>
        <taxon>Sphingobacteriia</taxon>
        <taxon>Sphingobacteriales</taxon>
        <taxon>Sphingobacteriaceae</taxon>
        <taxon>Pseudopedobacter</taxon>
    </lineage>
</organism>
<accession>A0A2W5EIB1</accession>
<proteinExistence type="predicted"/>
<reference evidence="1 2" key="1">
    <citation type="submission" date="2017-11" db="EMBL/GenBank/DDBJ databases">
        <title>Infants hospitalized years apart are colonized by the same room-sourced microbial strains.</title>
        <authorList>
            <person name="Brooks B."/>
            <person name="Olm M.R."/>
            <person name="Firek B.A."/>
            <person name="Baker R."/>
            <person name="Thomas B.C."/>
            <person name="Morowitz M.J."/>
            <person name="Banfield J.F."/>
        </authorList>
    </citation>
    <scope>NUCLEOTIDE SEQUENCE [LARGE SCALE GENOMIC DNA]</scope>
    <source>
        <strain evidence="1">S2_009_000_R2_76</strain>
    </source>
</reference>
<protein>
    <submittedName>
        <fullName evidence="1">Uncharacterized protein</fullName>
    </submittedName>
</protein>